<dbReference type="OrthoDB" id="60033at2759"/>
<dbReference type="EMBL" id="KI630264">
    <property type="protein sequence ID" value="EYU43420.1"/>
    <property type="molecule type" value="Genomic_DNA"/>
</dbReference>
<dbReference type="PANTHER" id="PTHR10015:SF456">
    <property type="entry name" value="E2F_DP FAMILY WINGED-HELIX DNA-BINDING DOMAIN-CONTAINING PROTEIN-RELATED"/>
    <property type="match status" value="1"/>
</dbReference>
<comment type="subunit">
    <text evidence="2">Homotrimer.</text>
</comment>
<dbReference type="GO" id="GO:0005634">
    <property type="term" value="C:nucleus"/>
    <property type="evidence" value="ECO:0000318"/>
    <property type="project" value="GO_Central"/>
</dbReference>
<comment type="similarity">
    <text evidence="9">Belongs to the HSF family.</text>
</comment>
<dbReference type="AlphaFoldDB" id="A0A022RWS0"/>
<dbReference type="Pfam" id="PF00447">
    <property type="entry name" value="HSF_DNA-bind"/>
    <property type="match status" value="1"/>
</dbReference>
<dbReference type="GO" id="GO:0043565">
    <property type="term" value="F:sequence-specific DNA binding"/>
    <property type="evidence" value="ECO:0007669"/>
    <property type="project" value="InterPro"/>
</dbReference>
<dbReference type="STRING" id="4155.A0A022RWS0"/>
<evidence type="ECO:0000256" key="2">
    <source>
        <dbReference type="ARBA" id="ARBA00011233"/>
    </source>
</evidence>
<dbReference type="InterPro" id="IPR000232">
    <property type="entry name" value="HSF_DNA-bd"/>
</dbReference>
<evidence type="ECO:0000256" key="3">
    <source>
        <dbReference type="ARBA" id="ARBA00022553"/>
    </source>
</evidence>
<dbReference type="FunFam" id="1.10.10.10:FF:000037">
    <property type="entry name" value="Heat stress transcription factor B-4"/>
    <property type="match status" value="1"/>
</dbReference>
<keyword evidence="10" id="KW-0175">Coiled coil</keyword>
<evidence type="ECO:0000256" key="4">
    <source>
        <dbReference type="ARBA" id="ARBA00023015"/>
    </source>
</evidence>
<dbReference type="KEGG" id="egt:105951614"/>
<dbReference type="InterPro" id="IPR036388">
    <property type="entry name" value="WH-like_DNA-bd_sf"/>
</dbReference>
<keyword evidence="5" id="KW-0346">Stress response</keyword>
<dbReference type="InterPro" id="IPR036390">
    <property type="entry name" value="WH_DNA-bd_sf"/>
</dbReference>
<dbReference type="Proteomes" id="UP000030748">
    <property type="component" value="Unassembled WGS sequence"/>
</dbReference>
<dbReference type="SUPFAM" id="SSF46785">
    <property type="entry name" value="Winged helix' DNA-binding domain"/>
    <property type="match status" value="1"/>
</dbReference>
<keyword evidence="4" id="KW-0805">Transcription regulation</keyword>
<evidence type="ECO:0000256" key="8">
    <source>
        <dbReference type="ARBA" id="ARBA00023242"/>
    </source>
</evidence>
<feature type="domain" description="HSF-type DNA-binding" evidence="11">
    <location>
        <begin position="28"/>
        <end position="122"/>
    </location>
</feature>
<sequence>MNCSTCSGGVGGGTTNSVAGSEERRYLGPPAFLTKTFNIVNDPNTDSVISWSLSGDSFIIWNHHKFSAEILPVYFKHSNLASFVYQLNSYGFRKIGVIHQWEYENPNFQAGKGNLLSNIRRRKRNVCSGTYITISPEIVMNEINESKLEIEKLEHEITAVQEKVENIYKHKLLKKQTRGEVFARKTMIEEIGKEIHARKKRKFISLTTENTEKNHGSENQPVLSTDEYSEVVIDATLEEGSMAKNADDYTFWTKILLEDYEACEAENIVMDFESSIAKVDNQEGERVIIDLN</sequence>
<gene>
    <name evidence="12" type="ORF">MIMGU_mgv1a020333mg</name>
</gene>
<comment type="subcellular location">
    <subcellularLocation>
        <location evidence="1">Nucleus</location>
    </subcellularLocation>
</comment>
<feature type="coiled-coil region" evidence="10">
    <location>
        <begin position="143"/>
        <end position="170"/>
    </location>
</feature>
<keyword evidence="8" id="KW-0539">Nucleus</keyword>
<keyword evidence="3" id="KW-0597">Phosphoprotein</keyword>
<evidence type="ECO:0000259" key="11">
    <source>
        <dbReference type="SMART" id="SM00415"/>
    </source>
</evidence>
<evidence type="ECO:0000313" key="12">
    <source>
        <dbReference type="EMBL" id="EYU43420.1"/>
    </source>
</evidence>
<keyword evidence="7" id="KW-0804">Transcription</keyword>
<dbReference type="PhylomeDB" id="A0A022RWS0"/>
<dbReference type="GO" id="GO:0003700">
    <property type="term" value="F:DNA-binding transcription factor activity"/>
    <property type="evidence" value="ECO:0000318"/>
    <property type="project" value="GO_Central"/>
</dbReference>
<proteinExistence type="inferred from homology"/>
<dbReference type="Gene3D" id="1.10.10.10">
    <property type="entry name" value="Winged helix-like DNA-binding domain superfamily/Winged helix DNA-binding domain"/>
    <property type="match status" value="1"/>
</dbReference>
<dbReference type="SMART" id="SM00415">
    <property type="entry name" value="HSF"/>
    <property type="match status" value="1"/>
</dbReference>
<evidence type="ECO:0000256" key="9">
    <source>
        <dbReference type="RuleBase" id="RU004020"/>
    </source>
</evidence>
<dbReference type="GO" id="GO:0034605">
    <property type="term" value="P:cellular response to heat"/>
    <property type="evidence" value="ECO:0000318"/>
    <property type="project" value="GO_Central"/>
</dbReference>
<reference evidence="12 13" key="1">
    <citation type="journal article" date="2013" name="Proc. Natl. Acad. Sci. U.S.A.">
        <title>Fine-scale variation in meiotic recombination in Mimulus inferred from population shotgun sequencing.</title>
        <authorList>
            <person name="Hellsten U."/>
            <person name="Wright K.M."/>
            <person name="Jenkins J."/>
            <person name="Shu S."/>
            <person name="Yuan Y."/>
            <person name="Wessler S.R."/>
            <person name="Schmutz J."/>
            <person name="Willis J.H."/>
            <person name="Rokhsar D.S."/>
        </authorList>
    </citation>
    <scope>NUCLEOTIDE SEQUENCE [LARGE SCALE GENOMIC DNA]</scope>
    <source>
        <strain evidence="13">cv. DUN x IM62</strain>
    </source>
</reference>
<dbReference type="PRINTS" id="PR00056">
    <property type="entry name" value="HSFDOMAIN"/>
</dbReference>
<keyword evidence="13" id="KW-1185">Reference proteome</keyword>
<evidence type="ECO:0000256" key="5">
    <source>
        <dbReference type="ARBA" id="ARBA00023016"/>
    </source>
</evidence>
<dbReference type="PANTHER" id="PTHR10015">
    <property type="entry name" value="HEAT SHOCK TRANSCRIPTION FACTOR"/>
    <property type="match status" value="1"/>
</dbReference>
<protein>
    <recommendedName>
        <fullName evidence="11">HSF-type DNA-binding domain-containing protein</fullName>
    </recommendedName>
</protein>
<keyword evidence="6" id="KW-0238">DNA-binding</keyword>
<organism evidence="12 13">
    <name type="scientific">Erythranthe guttata</name>
    <name type="common">Yellow monkey flower</name>
    <name type="synonym">Mimulus guttatus</name>
    <dbReference type="NCBI Taxonomy" id="4155"/>
    <lineage>
        <taxon>Eukaryota</taxon>
        <taxon>Viridiplantae</taxon>
        <taxon>Streptophyta</taxon>
        <taxon>Embryophyta</taxon>
        <taxon>Tracheophyta</taxon>
        <taxon>Spermatophyta</taxon>
        <taxon>Magnoliopsida</taxon>
        <taxon>eudicotyledons</taxon>
        <taxon>Gunneridae</taxon>
        <taxon>Pentapetalae</taxon>
        <taxon>asterids</taxon>
        <taxon>lamiids</taxon>
        <taxon>Lamiales</taxon>
        <taxon>Phrymaceae</taxon>
        <taxon>Erythranthe</taxon>
    </lineage>
</organism>
<accession>A0A022RWS0</accession>
<dbReference type="eggNOG" id="KOG0627">
    <property type="taxonomic scope" value="Eukaryota"/>
</dbReference>
<evidence type="ECO:0000256" key="10">
    <source>
        <dbReference type="SAM" id="Coils"/>
    </source>
</evidence>
<evidence type="ECO:0000256" key="1">
    <source>
        <dbReference type="ARBA" id="ARBA00004123"/>
    </source>
</evidence>
<name>A0A022RWS0_ERYGU</name>
<evidence type="ECO:0000313" key="13">
    <source>
        <dbReference type="Proteomes" id="UP000030748"/>
    </source>
</evidence>
<evidence type="ECO:0000256" key="6">
    <source>
        <dbReference type="ARBA" id="ARBA00023125"/>
    </source>
</evidence>
<evidence type="ECO:0000256" key="7">
    <source>
        <dbReference type="ARBA" id="ARBA00023163"/>
    </source>
</evidence>